<dbReference type="AlphaFoldDB" id="A0A7D6CS02"/>
<dbReference type="OrthoDB" id="177999at2157"/>
<protein>
    <submittedName>
        <fullName evidence="1">Uncharacterized protein</fullName>
    </submittedName>
</protein>
<accession>A0A7D6CS02</accession>
<evidence type="ECO:0000313" key="1">
    <source>
        <dbReference type="EMBL" id="QLK26590.1"/>
    </source>
</evidence>
<evidence type="ECO:0000313" key="2">
    <source>
        <dbReference type="Proteomes" id="UP000510869"/>
    </source>
</evidence>
<dbReference type="EMBL" id="CP059154">
    <property type="protein sequence ID" value="QLK26590.1"/>
    <property type="molecule type" value="Genomic_DNA"/>
</dbReference>
<dbReference type="KEGG" id="nay:HYG81_02950"/>
<dbReference type="RefSeq" id="WP_180841763.1">
    <property type="nucleotide sequence ID" value="NZ_CP059154.1"/>
</dbReference>
<sequence length="62" mass="6185">MASRENKVIAAAFVLFVAAFGIGGALGLEGPIFGALVLVAIPILGPQLYLATTGDDGVAPET</sequence>
<dbReference type="GeneID" id="56142129"/>
<proteinExistence type="predicted"/>
<reference evidence="1 2" key="1">
    <citation type="submission" date="2020-07" db="EMBL/GenBank/DDBJ databases">
        <title>Natrinema (YPL30) sp. nov. and Haloterrigena xxxxxx (YPL8) sp. nov., isolated from a salt mine.</title>
        <authorList>
            <person name="Cui H."/>
        </authorList>
    </citation>
    <scope>NUCLEOTIDE SEQUENCE [LARGE SCALE GENOMIC DNA]</scope>
    <source>
        <strain evidence="1 2">YPL13</strain>
    </source>
</reference>
<organism evidence="1 2">
    <name type="scientific">Natrinema zhouii</name>
    <dbReference type="NCBI Taxonomy" id="1710539"/>
    <lineage>
        <taxon>Archaea</taxon>
        <taxon>Methanobacteriati</taxon>
        <taxon>Methanobacteriota</taxon>
        <taxon>Stenosarchaea group</taxon>
        <taxon>Halobacteria</taxon>
        <taxon>Halobacteriales</taxon>
        <taxon>Natrialbaceae</taxon>
        <taxon>Natrinema</taxon>
    </lineage>
</organism>
<gene>
    <name evidence="1" type="ORF">HYG81_02950</name>
</gene>
<keyword evidence="2" id="KW-1185">Reference proteome</keyword>
<name>A0A7D6CS02_9EURY</name>
<dbReference type="Proteomes" id="UP000510869">
    <property type="component" value="Chromosome"/>
</dbReference>